<dbReference type="Proteomes" id="UP000228531">
    <property type="component" value="Unassembled WGS sequence"/>
</dbReference>
<reference evidence="1 2" key="1">
    <citation type="submission" date="2017-11" db="EMBL/GenBank/DDBJ databases">
        <title>Genomic Encyclopedia of Archaeal and Bacterial Type Strains, Phase II (KMG-II): From Individual Species to Whole Genera.</title>
        <authorList>
            <person name="Goeker M."/>
        </authorList>
    </citation>
    <scope>NUCLEOTIDE SEQUENCE [LARGE SCALE GENOMIC DNA]</scope>
    <source>
        <strain evidence="1 2">DSM 29128</strain>
    </source>
</reference>
<keyword evidence="2" id="KW-1185">Reference proteome</keyword>
<evidence type="ECO:0008006" key="3">
    <source>
        <dbReference type="Google" id="ProtNLM"/>
    </source>
</evidence>
<organism evidence="1 2">
    <name type="scientific">Yoonia maricola</name>
    <dbReference type="NCBI Taxonomy" id="420999"/>
    <lineage>
        <taxon>Bacteria</taxon>
        <taxon>Pseudomonadati</taxon>
        <taxon>Pseudomonadota</taxon>
        <taxon>Alphaproteobacteria</taxon>
        <taxon>Rhodobacterales</taxon>
        <taxon>Paracoccaceae</taxon>
        <taxon>Yoonia</taxon>
    </lineage>
</organism>
<dbReference type="Pfam" id="PF06475">
    <property type="entry name" value="Glycolipid_bind"/>
    <property type="match status" value="1"/>
</dbReference>
<protein>
    <recommendedName>
        <fullName evidence="3">Glycolipid-binding protein</fullName>
    </recommendedName>
</protein>
<dbReference type="EMBL" id="PGTY01000002">
    <property type="protein sequence ID" value="PJI86491.1"/>
    <property type="molecule type" value="Genomic_DNA"/>
</dbReference>
<dbReference type="AlphaFoldDB" id="A0A2M8W6C6"/>
<gene>
    <name evidence="1" type="ORF">BC777_2861</name>
</gene>
<comment type="caution">
    <text evidence="1">The sequence shown here is derived from an EMBL/GenBank/DDBJ whole genome shotgun (WGS) entry which is preliminary data.</text>
</comment>
<accession>A0A2M8W6C6</accession>
<dbReference type="InterPro" id="IPR009467">
    <property type="entry name" value="Glycolipid-bd_prot_put"/>
</dbReference>
<name>A0A2M8W6C6_9RHOB</name>
<evidence type="ECO:0000313" key="2">
    <source>
        <dbReference type="Proteomes" id="UP000228531"/>
    </source>
</evidence>
<sequence length="187" mass="21348">MVSKGVKEIMWRRIDVIGLETCALGPSDDGYKMAGAALFADTEKPLRLEYEVHCNDTWECTKAMVKKWRGINATTLCLERTIDGQWSADGQTIRNVDGLVDIDLGFTPATNTNAIKRLGLNVGDQQEFTAVWLDERTWAFKPLRQRYERLSNNKYRYVSVESGYEAQLEVDDFGLVRTYPDLWQAVI</sequence>
<proteinExistence type="predicted"/>
<dbReference type="SUPFAM" id="SSF159275">
    <property type="entry name" value="PA1994-like"/>
    <property type="match status" value="1"/>
</dbReference>
<evidence type="ECO:0000313" key="1">
    <source>
        <dbReference type="EMBL" id="PJI86491.1"/>
    </source>
</evidence>